<dbReference type="InterPro" id="IPR036514">
    <property type="entry name" value="SGNH_hydro_sf"/>
</dbReference>
<evidence type="ECO:0000313" key="2">
    <source>
        <dbReference type="EMBL" id="GIO35267.1"/>
    </source>
</evidence>
<dbReference type="Pfam" id="PF13472">
    <property type="entry name" value="Lipase_GDSL_2"/>
    <property type="match status" value="1"/>
</dbReference>
<feature type="domain" description="SGNH hydrolase-type esterase" evidence="1">
    <location>
        <begin position="7"/>
        <end position="197"/>
    </location>
</feature>
<dbReference type="PANTHER" id="PTHR30383:SF27">
    <property type="entry name" value="SPORE GERMINATION LIPASE LIPC"/>
    <property type="match status" value="1"/>
</dbReference>
<reference evidence="2 3" key="1">
    <citation type="submission" date="2021-03" db="EMBL/GenBank/DDBJ databases">
        <title>Antimicrobial resistance genes in bacteria isolated from Japanese honey, and their potential for conferring macrolide and lincosamide resistance in the American foulbrood pathogen Paenibacillus larvae.</title>
        <authorList>
            <person name="Okamoto M."/>
            <person name="Kumagai M."/>
            <person name="Kanamori H."/>
            <person name="Takamatsu D."/>
        </authorList>
    </citation>
    <scope>NUCLEOTIDE SEQUENCE [LARGE SCALE GENOMIC DNA]</scope>
    <source>
        <strain evidence="2 3">J41TS12</strain>
    </source>
</reference>
<name>A0A919XLM8_9BACL</name>
<dbReference type="Proteomes" id="UP000681162">
    <property type="component" value="Unassembled WGS sequence"/>
</dbReference>
<dbReference type="EMBL" id="BORR01000001">
    <property type="protein sequence ID" value="GIO35267.1"/>
    <property type="molecule type" value="Genomic_DNA"/>
</dbReference>
<gene>
    <name evidence="2" type="primary">lipC</name>
    <name evidence="2" type="ORF">J41TS12_01280</name>
</gene>
<protein>
    <submittedName>
        <fullName evidence="2">Spore germination lipase LipC</fullName>
    </submittedName>
</protein>
<sequence length="212" mass="23680">MGYYYTAIGDSLTKGAGAWLSGGFAPLYRQMAEERLRTSVNYENLGVNGLTSDKLLPMVRNNQYFRTAINRADIITVSIGANDLRPYAKALTGRSGTGASGIAQALNRTKGNVRQIVYEMYRIKSGQRRPFIIRMVGVYNPFPSVREVGVYARQYNSFLSGLGGGNYRVADIYPSFAGNERELLFLDGVHPNARGYRMIAQELHRLGYFPLR</sequence>
<keyword evidence="3" id="KW-1185">Reference proteome</keyword>
<dbReference type="RefSeq" id="WP_212937719.1">
    <property type="nucleotide sequence ID" value="NZ_BORR01000001.1"/>
</dbReference>
<dbReference type="AlphaFoldDB" id="A0A919XLM8"/>
<proteinExistence type="predicted"/>
<accession>A0A919XLM8</accession>
<evidence type="ECO:0000313" key="3">
    <source>
        <dbReference type="Proteomes" id="UP000681162"/>
    </source>
</evidence>
<evidence type="ECO:0000259" key="1">
    <source>
        <dbReference type="Pfam" id="PF13472"/>
    </source>
</evidence>
<dbReference type="GO" id="GO:0004622">
    <property type="term" value="F:phosphatidylcholine lysophospholipase activity"/>
    <property type="evidence" value="ECO:0007669"/>
    <property type="project" value="TreeGrafter"/>
</dbReference>
<dbReference type="SUPFAM" id="SSF52266">
    <property type="entry name" value="SGNH hydrolase"/>
    <property type="match status" value="1"/>
</dbReference>
<comment type="caution">
    <text evidence="2">The sequence shown here is derived from an EMBL/GenBank/DDBJ whole genome shotgun (WGS) entry which is preliminary data.</text>
</comment>
<dbReference type="PANTHER" id="PTHR30383">
    <property type="entry name" value="THIOESTERASE 1/PROTEASE 1/LYSOPHOSPHOLIPASE L1"/>
    <property type="match status" value="1"/>
</dbReference>
<dbReference type="InterPro" id="IPR051532">
    <property type="entry name" value="Ester_Hydrolysis_Enzymes"/>
</dbReference>
<dbReference type="Gene3D" id="3.40.50.1110">
    <property type="entry name" value="SGNH hydrolase"/>
    <property type="match status" value="1"/>
</dbReference>
<dbReference type="InterPro" id="IPR013830">
    <property type="entry name" value="SGNH_hydro"/>
</dbReference>
<organism evidence="2 3">
    <name type="scientific">Paenibacillus antibioticophila</name>
    <dbReference type="NCBI Taxonomy" id="1274374"/>
    <lineage>
        <taxon>Bacteria</taxon>
        <taxon>Bacillati</taxon>
        <taxon>Bacillota</taxon>
        <taxon>Bacilli</taxon>
        <taxon>Bacillales</taxon>
        <taxon>Paenibacillaceae</taxon>
        <taxon>Paenibacillus</taxon>
    </lineage>
</organism>